<dbReference type="Pfam" id="PF00213">
    <property type="entry name" value="OSCP"/>
    <property type="match status" value="1"/>
</dbReference>
<dbReference type="EMBL" id="MG273660">
    <property type="protein sequence ID" value="QES95268.1"/>
    <property type="molecule type" value="Genomic_DNA"/>
</dbReference>
<keyword evidence="10" id="KW-0934">Plastid</keyword>
<evidence type="ECO:0000256" key="3">
    <source>
        <dbReference type="ARBA" id="ARBA00022448"/>
    </source>
</evidence>
<evidence type="ECO:0000256" key="4">
    <source>
        <dbReference type="ARBA" id="ARBA00022781"/>
    </source>
</evidence>
<comment type="similarity">
    <text evidence="2">Belongs to the ATPase delta chain family.</text>
</comment>
<evidence type="ECO:0000256" key="7">
    <source>
        <dbReference type="ARBA" id="ARBA00023136"/>
    </source>
</evidence>
<keyword evidence="9" id="KW-1133">Transmembrane helix</keyword>
<dbReference type="GO" id="GO:0016020">
    <property type="term" value="C:membrane"/>
    <property type="evidence" value="ECO:0007669"/>
    <property type="project" value="UniProtKB-SubCell"/>
</dbReference>
<evidence type="ECO:0000256" key="9">
    <source>
        <dbReference type="SAM" id="Phobius"/>
    </source>
</evidence>
<gene>
    <name evidence="10" type="primary">atpD</name>
</gene>
<dbReference type="InterPro" id="IPR000711">
    <property type="entry name" value="ATPase_OSCP/dsu"/>
</dbReference>
<proteinExistence type="inferred from homology"/>
<keyword evidence="6" id="KW-0793">Thylakoid</keyword>
<organism evidence="10">
    <name type="scientific">Nitzschia sp.</name>
    <name type="common">in: diatoms</name>
    <dbReference type="NCBI Taxonomy" id="1884248"/>
    <lineage>
        <taxon>Eukaryota</taxon>
        <taxon>Sar</taxon>
        <taxon>Stramenopiles</taxon>
        <taxon>Ochrophyta</taxon>
        <taxon>Bacillariophyta</taxon>
        <taxon>Bacillariophyceae</taxon>
        <taxon>Bacillariophycidae</taxon>
        <taxon>Bacillariales</taxon>
        <taxon>Bacillariaceae</taxon>
        <taxon>Nitzschia</taxon>
    </lineage>
</organism>
<reference evidence="10" key="1">
    <citation type="journal article" date="2019" name="Am. J. Bot.">
        <title>A single loss of photosynthesis in the diatom order Bacillariales (Bacillariophyta).</title>
        <authorList>
            <person name="Onyshchenko A."/>
            <person name="Ruck E.C."/>
            <person name="Nakov T."/>
            <person name="Alverson A.J."/>
        </authorList>
    </citation>
    <scope>NUCLEOTIDE SEQUENCE</scope>
    <source>
        <strain evidence="10">Nitz4</strain>
    </source>
</reference>
<keyword evidence="8" id="KW-0066">ATP synthesis</keyword>
<name>A0A5J6DUH0_9STRA</name>
<keyword evidence="7 9" id="KW-0472">Membrane</keyword>
<keyword evidence="9" id="KW-0812">Transmembrane</keyword>
<evidence type="ECO:0000256" key="6">
    <source>
        <dbReference type="ARBA" id="ARBA00023078"/>
    </source>
</evidence>
<accession>A0A5J6DUH0</accession>
<geneLocation type="plastid" evidence="10"/>
<evidence type="ECO:0000256" key="2">
    <source>
        <dbReference type="ARBA" id="ARBA00007046"/>
    </source>
</evidence>
<dbReference type="SUPFAM" id="SSF47928">
    <property type="entry name" value="N-terminal domain of the delta subunit of the F1F0-ATP synthase"/>
    <property type="match status" value="1"/>
</dbReference>
<protein>
    <submittedName>
        <fullName evidence="10">ATP synthase CF1 subunit delta</fullName>
    </submittedName>
</protein>
<dbReference type="AlphaFoldDB" id="A0A5J6DUH0"/>
<comment type="subcellular location">
    <subcellularLocation>
        <location evidence="1">Membrane</location>
    </subcellularLocation>
</comment>
<keyword evidence="5" id="KW-0406">Ion transport</keyword>
<evidence type="ECO:0000256" key="1">
    <source>
        <dbReference type="ARBA" id="ARBA00004370"/>
    </source>
</evidence>
<dbReference type="InterPro" id="IPR026015">
    <property type="entry name" value="ATP_synth_OSCP/delta_N_sf"/>
</dbReference>
<feature type="transmembrane region" description="Helical" evidence="9">
    <location>
        <begin position="61"/>
        <end position="80"/>
    </location>
</feature>
<keyword evidence="4" id="KW-0375">Hydrogen ion transport</keyword>
<evidence type="ECO:0000256" key="5">
    <source>
        <dbReference type="ARBA" id="ARBA00023065"/>
    </source>
</evidence>
<dbReference type="GO" id="GO:0046933">
    <property type="term" value="F:proton-transporting ATP synthase activity, rotational mechanism"/>
    <property type="evidence" value="ECO:0007669"/>
    <property type="project" value="InterPro"/>
</dbReference>
<evidence type="ECO:0000313" key="10">
    <source>
        <dbReference type="EMBL" id="QES95268.1"/>
    </source>
</evidence>
<evidence type="ECO:0000256" key="8">
    <source>
        <dbReference type="ARBA" id="ARBA00023310"/>
    </source>
</evidence>
<keyword evidence="3" id="KW-0813">Transport</keyword>
<sequence length="181" mass="21972">MKTYSVIMKDTISFIEMVSKKNKKNRLILDILYLNNFYSKYPKLLEYLKNPLCNKNLKKKLIYQISFFNQLIFKFLFCLLENLKIKFLQLIIYNIFKYIFKNTSILFIEIFFKENFTLNQKYIIINKIKKLTNANKIFLIINKNKDLNNFFLLNINSKQIDFTIKNLIFIFSKYLKKIISS</sequence>